<dbReference type="SUPFAM" id="SSF103084">
    <property type="entry name" value="Holliday junction resolvase RusA"/>
    <property type="match status" value="1"/>
</dbReference>
<sequence>MSSAVHPRLEDCFIGIDLGWVETSSAGRTGLAAVDGSGRLIASARVQTDDQIAAWLEQQPGRVVVAAVDAPLIVPNATGSREPEKQMGKYFGSFGASAYPSNHSLLGTRPRAQRLAERFGWAVDPLMPTGGDEAVCIEVYPHPAMVGLFKLGYRLNYKKGNTQRRTPAFTELARHLESITVLQLAGHPRWQQIKRTIAAPAPDDLNRIEDEMDAILCAHLAWLWHHRQEALHVYGSVEEGYIVAPPPPAHTPTRPAVDRRPSAPTAEEQAFERMVAGRPTGYAAEENERRWKDAVAAAFAGCALAPDVRIQIEVDFVLTPEQRGSSEPDLDNLLKSTIDALIDVIGVRPQYNGPRQADDVRVDRIVASKRSASSGEQPGARLRVSALLSHA</sequence>
<dbReference type="RefSeq" id="WP_345711565.1">
    <property type="nucleotide sequence ID" value="NZ_BAABIL010000165.1"/>
</dbReference>
<dbReference type="Proteomes" id="UP001501195">
    <property type="component" value="Unassembled WGS sequence"/>
</dbReference>
<dbReference type="Pfam" id="PF04250">
    <property type="entry name" value="DUF429"/>
    <property type="match status" value="1"/>
</dbReference>
<keyword evidence="2" id="KW-1185">Reference proteome</keyword>
<dbReference type="EMBL" id="BAABIL010000165">
    <property type="protein sequence ID" value="GAA4972571.1"/>
    <property type="molecule type" value="Genomic_DNA"/>
</dbReference>
<proteinExistence type="predicted"/>
<evidence type="ECO:0000313" key="1">
    <source>
        <dbReference type="EMBL" id="GAA4972571.1"/>
    </source>
</evidence>
<dbReference type="InterPro" id="IPR036614">
    <property type="entry name" value="RusA-like_sf"/>
</dbReference>
<accession>A0ABP9HK63</accession>
<dbReference type="InterPro" id="IPR007362">
    <property type="entry name" value="DUF429"/>
</dbReference>
<organism evidence="1 2">
    <name type="scientific">Kineococcus glutinatus</name>
    <dbReference type="NCBI Taxonomy" id="1070872"/>
    <lineage>
        <taxon>Bacteria</taxon>
        <taxon>Bacillati</taxon>
        <taxon>Actinomycetota</taxon>
        <taxon>Actinomycetes</taxon>
        <taxon>Kineosporiales</taxon>
        <taxon>Kineosporiaceae</taxon>
        <taxon>Kineococcus</taxon>
    </lineage>
</organism>
<evidence type="ECO:0008006" key="3">
    <source>
        <dbReference type="Google" id="ProtNLM"/>
    </source>
</evidence>
<comment type="caution">
    <text evidence="1">The sequence shown here is derived from an EMBL/GenBank/DDBJ whole genome shotgun (WGS) entry which is preliminary data.</text>
</comment>
<name>A0ABP9HK63_9ACTN</name>
<evidence type="ECO:0000313" key="2">
    <source>
        <dbReference type="Proteomes" id="UP001501195"/>
    </source>
</evidence>
<dbReference type="Gene3D" id="3.30.1330.70">
    <property type="entry name" value="Holliday junction resolvase RusA"/>
    <property type="match status" value="1"/>
</dbReference>
<protein>
    <recommendedName>
        <fullName evidence="3">RNase H-like nuclease</fullName>
    </recommendedName>
</protein>
<reference evidence="2" key="1">
    <citation type="journal article" date="2019" name="Int. J. Syst. Evol. Microbiol.">
        <title>The Global Catalogue of Microorganisms (GCM) 10K type strain sequencing project: providing services to taxonomists for standard genome sequencing and annotation.</title>
        <authorList>
            <consortium name="The Broad Institute Genomics Platform"/>
            <consortium name="The Broad Institute Genome Sequencing Center for Infectious Disease"/>
            <person name="Wu L."/>
            <person name="Ma J."/>
        </authorList>
    </citation>
    <scope>NUCLEOTIDE SEQUENCE [LARGE SCALE GENOMIC DNA]</scope>
    <source>
        <strain evidence="2">JCM 18126</strain>
    </source>
</reference>
<gene>
    <name evidence="1" type="ORF">GCM10023225_12650</name>
</gene>